<dbReference type="GO" id="GO:0004888">
    <property type="term" value="F:transmembrane signaling receptor activity"/>
    <property type="evidence" value="ECO:0007669"/>
    <property type="project" value="TreeGrafter"/>
</dbReference>
<keyword evidence="2" id="KW-0677">Repeat</keyword>
<dbReference type="GO" id="GO:0009897">
    <property type="term" value="C:external side of plasma membrane"/>
    <property type="evidence" value="ECO:0007669"/>
    <property type="project" value="TreeGrafter"/>
</dbReference>
<dbReference type="InterPro" id="IPR003599">
    <property type="entry name" value="Ig_sub"/>
</dbReference>
<dbReference type="GO" id="GO:0006955">
    <property type="term" value="P:immune response"/>
    <property type="evidence" value="ECO:0007669"/>
    <property type="project" value="TreeGrafter"/>
</dbReference>
<dbReference type="Pfam" id="PF13927">
    <property type="entry name" value="Ig_3"/>
    <property type="match status" value="2"/>
</dbReference>
<accession>A0A3P8ZHZ1</accession>
<dbReference type="InterPro" id="IPR050488">
    <property type="entry name" value="Ig_Fc_receptor"/>
</dbReference>
<dbReference type="Proteomes" id="UP000265140">
    <property type="component" value="Chromosome 24"/>
</dbReference>
<organism evidence="8 9">
    <name type="scientific">Esox lucius</name>
    <name type="common">Northern pike</name>
    <dbReference type="NCBI Taxonomy" id="8010"/>
    <lineage>
        <taxon>Eukaryota</taxon>
        <taxon>Metazoa</taxon>
        <taxon>Chordata</taxon>
        <taxon>Craniata</taxon>
        <taxon>Vertebrata</taxon>
        <taxon>Euteleostomi</taxon>
        <taxon>Actinopterygii</taxon>
        <taxon>Neopterygii</taxon>
        <taxon>Teleostei</taxon>
        <taxon>Protacanthopterygii</taxon>
        <taxon>Esociformes</taxon>
        <taxon>Esocidae</taxon>
        <taxon>Esox</taxon>
    </lineage>
</organism>
<dbReference type="Gene3D" id="2.60.40.10">
    <property type="entry name" value="Immunoglobulins"/>
    <property type="match status" value="2"/>
</dbReference>
<dbReference type="PROSITE" id="PS50835">
    <property type="entry name" value="IG_LIKE"/>
    <property type="match status" value="2"/>
</dbReference>
<dbReference type="PANTHER" id="PTHR11481:SF64">
    <property type="entry name" value="FC RECEPTOR-LIKE PROTEIN 4"/>
    <property type="match status" value="1"/>
</dbReference>
<reference evidence="8" key="3">
    <citation type="submission" date="2025-08" db="UniProtKB">
        <authorList>
            <consortium name="Ensembl"/>
        </authorList>
    </citation>
    <scope>IDENTIFICATION</scope>
</reference>
<dbReference type="FunFam" id="2.60.40.10:FF:001607">
    <property type="entry name" value="Leukocyte immune-type receptor TS32.15 L2.5a"/>
    <property type="match status" value="1"/>
</dbReference>
<dbReference type="InterPro" id="IPR036179">
    <property type="entry name" value="Ig-like_dom_sf"/>
</dbReference>
<feature type="domain" description="Ig-like" evidence="7">
    <location>
        <begin position="34"/>
        <end position="101"/>
    </location>
</feature>
<reference evidence="8" key="2">
    <citation type="submission" date="2020-02" db="EMBL/GenBank/DDBJ databases">
        <title>Esox lucius (northern pike) genome, fEsoLuc1, primary haplotype.</title>
        <authorList>
            <person name="Myers G."/>
            <person name="Karagic N."/>
            <person name="Meyer A."/>
            <person name="Pippel M."/>
            <person name="Reichard M."/>
            <person name="Winkler S."/>
            <person name="Tracey A."/>
            <person name="Sims Y."/>
            <person name="Howe K."/>
            <person name="Rhie A."/>
            <person name="Formenti G."/>
            <person name="Durbin R."/>
            <person name="Fedrigo O."/>
            <person name="Jarvis E.D."/>
        </authorList>
    </citation>
    <scope>NUCLEOTIDE SEQUENCE [LARGE SCALE GENOMIC DNA]</scope>
</reference>
<evidence type="ECO:0000256" key="1">
    <source>
        <dbReference type="ARBA" id="ARBA00022729"/>
    </source>
</evidence>
<feature type="domain" description="Ig-like" evidence="7">
    <location>
        <begin position="124"/>
        <end position="211"/>
    </location>
</feature>
<dbReference type="SMART" id="SM00408">
    <property type="entry name" value="IGc2"/>
    <property type="match status" value="2"/>
</dbReference>
<protein>
    <recommendedName>
        <fullName evidence="7">Ig-like domain-containing protein</fullName>
    </recommendedName>
</protein>
<dbReference type="InterPro" id="IPR007110">
    <property type="entry name" value="Ig-like_dom"/>
</dbReference>
<keyword evidence="9" id="KW-1185">Reference proteome</keyword>
<dbReference type="GeneTree" id="ENSGT01020000230797"/>
<evidence type="ECO:0000259" key="7">
    <source>
        <dbReference type="PROSITE" id="PS50835"/>
    </source>
</evidence>
<dbReference type="PANTHER" id="PTHR11481">
    <property type="entry name" value="IMMUNOGLOBULIN FC RECEPTOR"/>
    <property type="match status" value="1"/>
</dbReference>
<dbReference type="GO" id="GO:0007166">
    <property type="term" value="P:cell surface receptor signaling pathway"/>
    <property type="evidence" value="ECO:0007669"/>
    <property type="project" value="TreeGrafter"/>
</dbReference>
<dbReference type="Ensembl" id="ENSELUT00000013354.3">
    <property type="protein sequence ID" value="ENSELUP00000028444.3"/>
    <property type="gene ID" value="ENSELUG00000031106.2"/>
</dbReference>
<reference evidence="9" key="1">
    <citation type="journal article" date="2014" name="PLoS ONE">
        <title>The genome and linkage map of the northern pike (Esox lucius): conserved synteny revealed between the salmonid sister group and the Neoteleostei.</title>
        <authorList>
            <person name="Rondeau E.B."/>
            <person name="Minkley D.R."/>
            <person name="Leong J.S."/>
            <person name="Messmer A.M."/>
            <person name="Jantzen J.R."/>
            <person name="von Schalburg K.R."/>
            <person name="Lemon C."/>
            <person name="Bird N.H."/>
            <person name="Koop B.F."/>
        </authorList>
    </citation>
    <scope>NUCLEOTIDE SEQUENCE</scope>
</reference>
<evidence type="ECO:0000256" key="5">
    <source>
        <dbReference type="ARBA" id="ARBA00023319"/>
    </source>
</evidence>
<feature type="signal peptide" evidence="6">
    <location>
        <begin position="1"/>
        <end position="36"/>
    </location>
</feature>
<proteinExistence type="predicted"/>
<dbReference type="InterPro" id="IPR003598">
    <property type="entry name" value="Ig_sub2"/>
</dbReference>
<evidence type="ECO:0000256" key="2">
    <source>
        <dbReference type="ARBA" id="ARBA00022737"/>
    </source>
</evidence>
<evidence type="ECO:0000313" key="9">
    <source>
        <dbReference type="Proteomes" id="UP000265140"/>
    </source>
</evidence>
<evidence type="ECO:0000313" key="8">
    <source>
        <dbReference type="Ensembl" id="ENSELUP00000028444.3"/>
    </source>
</evidence>
<evidence type="ECO:0000256" key="4">
    <source>
        <dbReference type="ARBA" id="ARBA00023180"/>
    </source>
</evidence>
<evidence type="ECO:0000256" key="6">
    <source>
        <dbReference type="SAM" id="SignalP"/>
    </source>
</evidence>
<dbReference type="SMART" id="SM00409">
    <property type="entry name" value="IG"/>
    <property type="match status" value="2"/>
</dbReference>
<keyword evidence="5" id="KW-0393">Immunoglobulin domain</keyword>
<dbReference type="InterPro" id="IPR013783">
    <property type="entry name" value="Ig-like_fold"/>
</dbReference>
<sequence length="237" mass="26538">MTLYWTCLSGVGSVISNKLFVITLSLLLLISNQTKATLSSDQQDVLTGDSVTLTCTVESSGWRFYWYKHKQDSEPVKTTSGSSYTLSQVRVSDGGQYRCRAGRGDPVYYTQYSEPVHIQVTERPVAVLTLQPNWTQIFTGESITLRCDIQGGGDTDWEYDFYNKGQSVYCDTKSEYTISPAYTSHSGEYRCIKKHRSVRNDSEWSDAVKLTVFGKILSESVQLIQTLLICGAPLKAV</sequence>
<dbReference type="FunFam" id="2.60.40.10:FF:000033">
    <property type="entry name" value="Killer cell immunoglobulin-like receptor"/>
    <property type="match status" value="1"/>
</dbReference>
<dbReference type="Bgee" id="ENSELUG00000005183">
    <property type="expression patterns" value="Expressed in head kidney and 5 other cell types or tissues"/>
</dbReference>
<feature type="chain" id="PRO_5044216353" description="Ig-like domain-containing protein" evidence="6">
    <location>
        <begin position="37"/>
        <end position="237"/>
    </location>
</feature>
<keyword evidence="4" id="KW-0325">Glycoprotein</keyword>
<keyword evidence="3" id="KW-1015">Disulfide bond</keyword>
<keyword evidence="1 6" id="KW-0732">Signal</keyword>
<evidence type="ECO:0000256" key="3">
    <source>
        <dbReference type="ARBA" id="ARBA00023157"/>
    </source>
</evidence>
<reference evidence="8" key="4">
    <citation type="submission" date="2025-09" db="UniProtKB">
        <authorList>
            <consortium name="Ensembl"/>
        </authorList>
    </citation>
    <scope>IDENTIFICATION</scope>
</reference>
<name>A0A3P8ZHZ1_ESOLU</name>
<dbReference type="SUPFAM" id="SSF48726">
    <property type="entry name" value="Immunoglobulin"/>
    <property type="match status" value="2"/>
</dbReference>
<dbReference type="AlphaFoldDB" id="A0A3P8ZHZ1"/>